<evidence type="ECO:0000313" key="4">
    <source>
        <dbReference type="EMBL" id="GET37020.1"/>
    </source>
</evidence>
<accession>A0AAV3X8K5</accession>
<dbReference type="Gene3D" id="3.40.50.2300">
    <property type="match status" value="2"/>
</dbReference>
<reference evidence="4" key="1">
    <citation type="submission" date="2019-10" db="EMBL/GenBank/DDBJ databases">
        <title>Draft genome sequece of Microseira wollei NIES-4236.</title>
        <authorList>
            <person name="Yamaguchi H."/>
            <person name="Suzuki S."/>
            <person name="Kawachi M."/>
        </authorList>
    </citation>
    <scope>NUCLEOTIDE SEQUENCE</scope>
    <source>
        <strain evidence="4">NIES-4236</strain>
    </source>
</reference>
<dbReference type="PANTHER" id="PTHR30483">
    <property type="entry name" value="LEUCINE-SPECIFIC-BINDING PROTEIN"/>
    <property type="match status" value="1"/>
</dbReference>
<organism evidence="4 5">
    <name type="scientific">Microseira wollei NIES-4236</name>
    <dbReference type="NCBI Taxonomy" id="2530354"/>
    <lineage>
        <taxon>Bacteria</taxon>
        <taxon>Bacillati</taxon>
        <taxon>Cyanobacteriota</taxon>
        <taxon>Cyanophyceae</taxon>
        <taxon>Oscillatoriophycideae</taxon>
        <taxon>Aerosakkonematales</taxon>
        <taxon>Aerosakkonemataceae</taxon>
        <taxon>Microseira</taxon>
    </lineage>
</organism>
<comment type="caution">
    <text evidence="4">The sequence shown here is derived from an EMBL/GenBank/DDBJ whole genome shotgun (WGS) entry which is preliminary data.</text>
</comment>
<dbReference type="AlphaFoldDB" id="A0AAV3X8K5"/>
<dbReference type="EMBL" id="BLAY01000021">
    <property type="protein sequence ID" value="GET37020.1"/>
    <property type="molecule type" value="Genomic_DNA"/>
</dbReference>
<protein>
    <submittedName>
        <fullName evidence="4">Branched-chain amino acid transport system substrate-binding protein</fullName>
    </submittedName>
</protein>
<keyword evidence="2" id="KW-0732">Signal</keyword>
<sequence>MAQPKTPRLPPIVYIFLGLLCLVVFPRIQAVFKTDSGRGSIGNRLLIQDKATPDKQRGVEAFAKGDYQKAIAHFKFSLLEQPNDPETLIYLNNAQAGNNSLKIAVSVPIGSNLNVSQEILRGVGTAQDEINQKGGINGKKLQVEIVNDENNPEIAQKVAQELVQDRALLGVVGHNASNASLAAAPIYQQAGLVMVSPTSFANNLSGIGQFIFRTVPTSKVMAEALADYTLKTARQTKIAFCYDSQAPDNVSFKDEFLAAFISKGGQLIPTVCDLSTPNFNPTAAVNEAINSGADGLFVASHIDRVEAAISLAKANQNRLALFSSPTLYNIKTLQTGQQAVKGLILVAPWHPQANPSFAETIAQRWRGKVSWRTATAYDATQAIIAGLQQGTGRDRLQQALHSPGFTVSGATGAVRFASTGDRIGNPVIIQVQSNGSNYEFVMLSNKP</sequence>
<dbReference type="InterPro" id="IPR028082">
    <property type="entry name" value="Peripla_BP_I"/>
</dbReference>
<comment type="similarity">
    <text evidence="1">Belongs to the leucine-binding protein family.</text>
</comment>
<keyword evidence="5" id="KW-1185">Reference proteome</keyword>
<evidence type="ECO:0000313" key="5">
    <source>
        <dbReference type="Proteomes" id="UP001050975"/>
    </source>
</evidence>
<dbReference type="PANTHER" id="PTHR30483:SF6">
    <property type="entry name" value="PERIPLASMIC BINDING PROTEIN OF ABC TRANSPORTER FOR NATURAL AMINO ACIDS"/>
    <property type="match status" value="1"/>
</dbReference>
<dbReference type="InterPro" id="IPR051010">
    <property type="entry name" value="BCAA_transport"/>
</dbReference>
<evidence type="ECO:0000259" key="3">
    <source>
        <dbReference type="Pfam" id="PF13458"/>
    </source>
</evidence>
<evidence type="ECO:0000256" key="2">
    <source>
        <dbReference type="ARBA" id="ARBA00022729"/>
    </source>
</evidence>
<dbReference type="InterPro" id="IPR028081">
    <property type="entry name" value="Leu-bd"/>
</dbReference>
<evidence type="ECO:0000256" key="1">
    <source>
        <dbReference type="ARBA" id="ARBA00010062"/>
    </source>
</evidence>
<dbReference type="CDD" id="cd06268">
    <property type="entry name" value="PBP1_ABC_transporter_LIVBP-like"/>
    <property type="match status" value="1"/>
</dbReference>
<proteinExistence type="inferred from homology"/>
<name>A0AAV3X8K5_9CYAN</name>
<dbReference type="SUPFAM" id="SSF53822">
    <property type="entry name" value="Periplasmic binding protein-like I"/>
    <property type="match status" value="1"/>
</dbReference>
<gene>
    <name evidence="4" type="ORF">MiSe_17730</name>
</gene>
<dbReference type="RefSeq" id="WP_226577779.1">
    <property type="nucleotide sequence ID" value="NZ_BLAY01000021.1"/>
</dbReference>
<feature type="domain" description="Leucine-binding protein" evidence="3">
    <location>
        <begin position="101"/>
        <end position="433"/>
    </location>
</feature>
<dbReference type="Pfam" id="PF13458">
    <property type="entry name" value="Peripla_BP_6"/>
    <property type="match status" value="1"/>
</dbReference>
<dbReference type="Proteomes" id="UP001050975">
    <property type="component" value="Unassembled WGS sequence"/>
</dbReference>